<organism evidence="1 2">
    <name type="scientific">Romanomermis culicivorax</name>
    <name type="common">Nematode worm</name>
    <dbReference type="NCBI Taxonomy" id="13658"/>
    <lineage>
        <taxon>Eukaryota</taxon>
        <taxon>Metazoa</taxon>
        <taxon>Ecdysozoa</taxon>
        <taxon>Nematoda</taxon>
        <taxon>Enoplea</taxon>
        <taxon>Dorylaimia</taxon>
        <taxon>Mermithida</taxon>
        <taxon>Mermithoidea</taxon>
        <taxon>Mermithidae</taxon>
        <taxon>Romanomermis</taxon>
    </lineage>
</organism>
<proteinExistence type="predicted"/>
<dbReference type="AlphaFoldDB" id="A0A915IYM6"/>
<dbReference type="WBParaSite" id="nRc.2.0.1.t18832-RA">
    <property type="protein sequence ID" value="nRc.2.0.1.t18832-RA"/>
    <property type="gene ID" value="nRc.2.0.1.g18832"/>
</dbReference>
<evidence type="ECO:0000313" key="2">
    <source>
        <dbReference type="WBParaSite" id="nRc.2.0.1.t18832-RA"/>
    </source>
</evidence>
<name>A0A915IYM6_ROMCU</name>
<evidence type="ECO:0000313" key="1">
    <source>
        <dbReference type="Proteomes" id="UP000887565"/>
    </source>
</evidence>
<dbReference type="Proteomes" id="UP000887565">
    <property type="component" value="Unplaced"/>
</dbReference>
<accession>A0A915IYM6</accession>
<reference evidence="2" key="1">
    <citation type="submission" date="2022-11" db="UniProtKB">
        <authorList>
            <consortium name="WormBaseParasite"/>
        </authorList>
    </citation>
    <scope>IDENTIFICATION</scope>
</reference>
<sequence length="98" mass="11653">MPLPKLELDERYFYYLAMSRKPKNALLCKRQINDEYSNDVCPFGNDEPTFKFYIKILESKKNLVMLFNKASQQAITIRYVEQQDQKLRTLEIVPETPT</sequence>
<keyword evidence="1" id="KW-1185">Reference proteome</keyword>
<protein>
    <submittedName>
        <fullName evidence="2">Uncharacterized protein</fullName>
    </submittedName>
</protein>